<dbReference type="KEGG" id="cef:CE0801"/>
<dbReference type="HOGENOM" id="CLU_094573_1_0_11"/>
<protein>
    <submittedName>
        <fullName evidence="1">Uncharacterized protein</fullName>
    </submittedName>
</protein>
<accession>C8NLQ1</accession>
<keyword evidence="2" id="KW-1185">Reference proteome</keyword>
<organism evidence="1 2">
    <name type="scientific">Corynebacterium efficiens (strain DSM 44549 / YS-314 / AJ 12310 / JCM 11189 / NBRC 100395)</name>
    <dbReference type="NCBI Taxonomy" id="196164"/>
    <lineage>
        <taxon>Bacteria</taxon>
        <taxon>Bacillati</taxon>
        <taxon>Actinomycetota</taxon>
        <taxon>Actinomycetes</taxon>
        <taxon>Mycobacteriales</taxon>
        <taxon>Corynebacteriaceae</taxon>
        <taxon>Corynebacterium</taxon>
    </lineage>
</organism>
<dbReference type="STRING" id="196164.gene:10741203"/>
<proteinExistence type="predicted"/>
<dbReference type="NCBIfam" id="NF040618">
    <property type="entry name" value="PPA1309_fam"/>
    <property type="match status" value="1"/>
</dbReference>
<dbReference type="Proteomes" id="UP000001409">
    <property type="component" value="Chromosome"/>
</dbReference>
<evidence type="ECO:0000313" key="2">
    <source>
        <dbReference type="Proteomes" id="UP000001409"/>
    </source>
</evidence>
<dbReference type="InterPro" id="IPR047681">
    <property type="entry name" value="PPA1309-like"/>
</dbReference>
<dbReference type="eggNOG" id="ENOG5031FWQ">
    <property type="taxonomic scope" value="Bacteria"/>
</dbReference>
<reference evidence="1 2" key="1">
    <citation type="journal article" date="2003" name="Genome Res.">
        <title>Comparative complete genome sequence analysis of the amino acid replacements responsible for the thermostability of Corynebacterium efficiens.</title>
        <authorList>
            <person name="Nishio Y."/>
            <person name="Nakamura Y."/>
            <person name="Kawarabayasi Y."/>
            <person name="Usuda Y."/>
            <person name="Kimura E."/>
            <person name="Sugimoto S."/>
            <person name="Matsui K."/>
            <person name="Yamagishi A."/>
            <person name="Kikuchi H."/>
            <person name="Ikeo K."/>
            <person name="Gojobori T."/>
        </authorList>
    </citation>
    <scope>NUCLEOTIDE SEQUENCE [LARGE SCALE GENOMIC DNA]</scope>
    <source>
        <strain evidence="2">DSM 44549 / YS-314 / AJ 12310 / JCM 11189 / NBRC 100395</strain>
    </source>
</reference>
<dbReference type="OrthoDB" id="3266223at2"/>
<sequence>MNADVFSPQALNKAMLEAVDFIHAEGWDRGPTLFALVPTDLLVDNLDTEDADDSPLTLVVQDNIPDNLLPGSEALGDYISRLAWPSEVAGVVLAQEIMFTDSSVPGSDPRPARLFSGVLRGEAELTLLQLRPTEEELAERGPFAEDEIELRGGPGVAPGVITALRYTLEAEPEDF</sequence>
<dbReference type="RefSeq" id="WP_006769516.1">
    <property type="nucleotide sequence ID" value="NC_004369.1"/>
</dbReference>
<dbReference type="EMBL" id="BA000035">
    <property type="protein sequence ID" value="BAC17611.1"/>
    <property type="molecule type" value="Genomic_DNA"/>
</dbReference>
<evidence type="ECO:0000313" key="1">
    <source>
        <dbReference type="EMBL" id="BAC17611.1"/>
    </source>
</evidence>
<accession>Q8FRG0</accession>
<dbReference type="AlphaFoldDB" id="Q8FRG0"/>
<name>Q8FRG0_COREF</name>